<keyword evidence="2" id="KW-1185">Reference proteome</keyword>
<evidence type="ECO:0000313" key="1">
    <source>
        <dbReference type="EMBL" id="KAK0502435.1"/>
    </source>
</evidence>
<evidence type="ECO:0000313" key="2">
    <source>
        <dbReference type="Proteomes" id="UP001175228"/>
    </source>
</evidence>
<protein>
    <submittedName>
        <fullName evidence="1">Uncharacterized protein</fullName>
    </submittedName>
</protein>
<name>A0AA39QGG5_9AGAR</name>
<dbReference type="EMBL" id="JAUEPU010000005">
    <property type="protein sequence ID" value="KAK0502435.1"/>
    <property type="molecule type" value="Genomic_DNA"/>
</dbReference>
<dbReference type="Proteomes" id="UP001175228">
    <property type="component" value="Unassembled WGS sequence"/>
</dbReference>
<accession>A0AA39QGG5</accession>
<proteinExistence type="predicted"/>
<comment type="caution">
    <text evidence="1">The sequence shown here is derived from an EMBL/GenBank/DDBJ whole genome shotgun (WGS) entry which is preliminary data.</text>
</comment>
<organism evidence="1 2">
    <name type="scientific">Armillaria luteobubalina</name>
    <dbReference type="NCBI Taxonomy" id="153913"/>
    <lineage>
        <taxon>Eukaryota</taxon>
        <taxon>Fungi</taxon>
        <taxon>Dikarya</taxon>
        <taxon>Basidiomycota</taxon>
        <taxon>Agaricomycotina</taxon>
        <taxon>Agaricomycetes</taxon>
        <taxon>Agaricomycetidae</taxon>
        <taxon>Agaricales</taxon>
        <taxon>Marasmiineae</taxon>
        <taxon>Physalacriaceae</taxon>
        <taxon>Armillaria</taxon>
    </lineage>
</organism>
<gene>
    <name evidence="1" type="ORF">EDD18DRAFT_1347044</name>
</gene>
<sequence length="241" mass="27363">MIVVDVMHNLFLGLLKTHFRCILGFCVQKTAESKPDISINIANVHENPKLTGSNDMKSVHEIISLLEKTPLKMLTDVATREIIENKLQSKYKLALYYVAKGLDCLDEDISKRHQEIDDKLEAKHTSIPGSEGAYKSFSRHMLALKIFAWAVHEKRANASAEPVVKVFNARFAVTRQEMEHLWDDLRNTTKPSWLASIPLTVGGGDGDGKLKADQWHNLGLIYMPLTLIQMWSELHQPPERH</sequence>
<reference evidence="1" key="1">
    <citation type="submission" date="2023-06" db="EMBL/GenBank/DDBJ databases">
        <authorList>
            <consortium name="Lawrence Berkeley National Laboratory"/>
            <person name="Ahrendt S."/>
            <person name="Sahu N."/>
            <person name="Indic B."/>
            <person name="Wong-Bajracharya J."/>
            <person name="Merenyi Z."/>
            <person name="Ke H.-M."/>
            <person name="Monk M."/>
            <person name="Kocsube S."/>
            <person name="Drula E."/>
            <person name="Lipzen A."/>
            <person name="Balint B."/>
            <person name="Henrissat B."/>
            <person name="Andreopoulos B."/>
            <person name="Martin F.M."/>
            <person name="Harder C.B."/>
            <person name="Rigling D."/>
            <person name="Ford K.L."/>
            <person name="Foster G.D."/>
            <person name="Pangilinan J."/>
            <person name="Papanicolaou A."/>
            <person name="Barry K."/>
            <person name="LaButti K."/>
            <person name="Viragh M."/>
            <person name="Koriabine M."/>
            <person name="Yan M."/>
            <person name="Riley R."/>
            <person name="Champramary S."/>
            <person name="Plett K.L."/>
            <person name="Tsai I.J."/>
            <person name="Slot J."/>
            <person name="Sipos G."/>
            <person name="Plett J."/>
            <person name="Nagy L.G."/>
            <person name="Grigoriev I.V."/>
        </authorList>
    </citation>
    <scope>NUCLEOTIDE SEQUENCE</scope>
    <source>
        <strain evidence="1">HWK02</strain>
    </source>
</reference>
<dbReference type="AlphaFoldDB" id="A0AA39QGG5"/>